<sequence>MNIPQTPRRGSIEPVDAKPRQTREPRPLPVPRLPSSERRVKPRLSKSSLDPVMEIDHRLPGDAQNQHPVNVTRATKRQSLPDLSKRRGDYFEETFAARDMDNPGDRVRSESIVLAEVKTNVIVNDEYTFVSELSEHLALRYNRPLSSIVVTLQQGACLLFSGSCDPAYIMTVEALACYAQTATNKRNVALLQRHIEQALGIPAARGLLRFVPVPEECAGWKGKTVAGEVAEAIVQAQTVFERRNSIKTPKRKSSKAHRNRTATAETAETGQDVSQERFTENPVSCKELAQDGDKDKSKIMKRRKSFMQALFPRSSLSRATGHGETGARE</sequence>
<comment type="subcellular location">
    <subcellularLocation>
        <location evidence="1">Secreted</location>
    </subcellularLocation>
</comment>
<name>A0A8H4UUS2_9HYPO</name>
<comment type="caution">
    <text evidence="14">The sequence shown here is derived from an EMBL/GenBank/DDBJ whole genome shotgun (WGS) entry which is preliminary data.</text>
</comment>
<evidence type="ECO:0000256" key="12">
    <source>
        <dbReference type="ARBA" id="ARBA00042730"/>
    </source>
</evidence>
<reference evidence="14" key="1">
    <citation type="journal article" date="2020" name="BMC Genomics">
        <title>Correction to: Identification and distribution of gene clusters required for synthesis of sphingolipid metabolism inhibitors in diverse species of the filamentous fungus Fusarium.</title>
        <authorList>
            <person name="Kim H.S."/>
            <person name="Lohmar J.M."/>
            <person name="Busman M."/>
            <person name="Brown D.W."/>
            <person name="Naumann T.A."/>
            <person name="Divon H.H."/>
            <person name="Lysoe E."/>
            <person name="Uhlig S."/>
            <person name="Proctor R.H."/>
        </authorList>
    </citation>
    <scope>NUCLEOTIDE SEQUENCE</scope>
    <source>
        <strain evidence="14">NRRL 22465</strain>
    </source>
</reference>
<dbReference type="InterPro" id="IPR014347">
    <property type="entry name" value="Tautomerase/MIF_sf"/>
</dbReference>
<dbReference type="PANTHER" id="PTHR11954">
    <property type="entry name" value="D-DOPACHROME DECARBOXYLASE"/>
    <property type="match status" value="1"/>
</dbReference>
<dbReference type="OrthoDB" id="255819at2759"/>
<dbReference type="AlphaFoldDB" id="A0A8H4UUS2"/>
<feature type="compositionally biased region" description="Basic and acidic residues" evidence="13">
    <location>
        <begin position="288"/>
        <end position="298"/>
    </location>
</feature>
<accession>A0A8H4UUS2</accession>
<feature type="compositionally biased region" description="Basic residues" evidence="13">
    <location>
        <begin position="248"/>
        <end position="260"/>
    </location>
</feature>
<feature type="compositionally biased region" description="Basic and acidic residues" evidence="13">
    <location>
        <begin position="15"/>
        <end position="26"/>
    </location>
</feature>
<feature type="region of interest" description="Disordered" evidence="13">
    <location>
        <begin position="1"/>
        <end position="49"/>
    </location>
</feature>
<dbReference type="PANTHER" id="PTHR11954:SF6">
    <property type="entry name" value="MACROPHAGE MIGRATION INHIBITORY FACTOR"/>
    <property type="match status" value="1"/>
</dbReference>
<dbReference type="Gene3D" id="3.30.429.10">
    <property type="entry name" value="Macrophage Migration Inhibitory Factor"/>
    <property type="match status" value="1"/>
</dbReference>
<evidence type="ECO:0000256" key="5">
    <source>
        <dbReference type="ARBA" id="ARBA00023235"/>
    </source>
</evidence>
<reference evidence="14" key="2">
    <citation type="submission" date="2020-05" db="EMBL/GenBank/DDBJ databases">
        <authorList>
            <person name="Kim H.-S."/>
            <person name="Proctor R.H."/>
            <person name="Brown D.W."/>
        </authorList>
    </citation>
    <scope>NUCLEOTIDE SEQUENCE</scope>
    <source>
        <strain evidence="14">NRRL 22465</strain>
    </source>
</reference>
<keyword evidence="15" id="KW-1185">Reference proteome</keyword>
<evidence type="ECO:0000256" key="4">
    <source>
        <dbReference type="ARBA" id="ARBA00022525"/>
    </source>
</evidence>
<evidence type="ECO:0000256" key="2">
    <source>
        <dbReference type="ARBA" id="ARBA00005851"/>
    </source>
</evidence>
<comment type="similarity">
    <text evidence="2">Belongs to the MIF family.</text>
</comment>
<evidence type="ECO:0000313" key="15">
    <source>
        <dbReference type="Proteomes" id="UP000635477"/>
    </source>
</evidence>
<evidence type="ECO:0000256" key="7">
    <source>
        <dbReference type="ARBA" id="ARBA00036823"/>
    </source>
</evidence>
<dbReference type="GO" id="GO:0005576">
    <property type="term" value="C:extracellular region"/>
    <property type="evidence" value="ECO:0007669"/>
    <property type="project" value="UniProtKB-SubCell"/>
</dbReference>
<keyword evidence="4" id="KW-0964">Secreted</keyword>
<evidence type="ECO:0000256" key="1">
    <source>
        <dbReference type="ARBA" id="ARBA00004613"/>
    </source>
</evidence>
<evidence type="ECO:0000256" key="11">
    <source>
        <dbReference type="ARBA" id="ARBA00041912"/>
    </source>
</evidence>
<evidence type="ECO:0000256" key="8">
    <source>
        <dbReference type="ARBA" id="ARBA00038932"/>
    </source>
</evidence>
<dbReference type="EC" id="5.3.3.12" evidence="8"/>
<comment type="catalytic activity">
    <reaction evidence="7">
        <text>L-dopachrome = 5,6-dihydroxyindole-2-carboxylate</text>
        <dbReference type="Rhea" id="RHEA:13041"/>
        <dbReference type="ChEBI" id="CHEBI:16875"/>
        <dbReference type="ChEBI" id="CHEBI:57509"/>
        <dbReference type="EC" id="5.3.3.12"/>
    </reaction>
</comment>
<keyword evidence="3" id="KW-0202">Cytokine</keyword>
<dbReference type="Proteomes" id="UP000635477">
    <property type="component" value="Unassembled WGS sequence"/>
</dbReference>
<dbReference type="EC" id="5.3.2.1" evidence="9"/>
<evidence type="ECO:0000256" key="6">
    <source>
        <dbReference type="ARBA" id="ARBA00036735"/>
    </source>
</evidence>
<dbReference type="Pfam" id="PF01187">
    <property type="entry name" value="MIF"/>
    <property type="match status" value="1"/>
</dbReference>
<evidence type="ECO:0000256" key="9">
    <source>
        <dbReference type="ARBA" id="ARBA00039086"/>
    </source>
</evidence>
<feature type="region of interest" description="Disordered" evidence="13">
    <location>
        <begin position="244"/>
        <end position="329"/>
    </location>
</feature>
<comment type="catalytic activity">
    <reaction evidence="6">
        <text>3-phenylpyruvate = enol-phenylpyruvate</text>
        <dbReference type="Rhea" id="RHEA:17097"/>
        <dbReference type="ChEBI" id="CHEBI:16815"/>
        <dbReference type="ChEBI" id="CHEBI:18005"/>
        <dbReference type="EC" id="5.3.2.1"/>
    </reaction>
</comment>
<evidence type="ECO:0000256" key="13">
    <source>
        <dbReference type="SAM" id="MobiDB-lite"/>
    </source>
</evidence>
<organism evidence="14 15">
    <name type="scientific">Fusarium zealandicum</name>
    <dbReference type="NCBI Taxonomy" id="1053134"/>
    <lineage>
        <taxon>Eukaryota</taxon>
        <taxon>Fungi</taxon>
        <taxon>Dikarya</taxon>
        <taxon>Ascomycota</taxon>
        <taxon>Pezizomycotina</taxon>
        <taxon>Sordariomycetes</taxon>
        <taxon>Hypocreomycetidae</taxon>
        <taxon>Hypocreales</taxon>
        <taxon>Nectriaceae</taxon>
        <taxon>Fusarium</taxon>
        <taxon>Fusarium staphyleae species complex</taxon>
    </lineage>
</organism>
<dbReference type="GO" id="GO:0004167">
    <property type="term" value="F:dopachrome isomerase activity"/>
    <property type="evidence" value="ECO:0007669"/>
    <property type="project" value="UniProtKB-EC"/>
</dbReference>
<dbReference type="SUPFAM" id="SSF55331">
    <property type="entry name" value="Tautomerase/MIF"/>
    <property type="match status" value="1"/>
</dbReference>
<protein>
    <recommendedName>
        <fullName evidence="12">L-dopachrome isomerase</fullName>
        <ecNumber evidence="9">5.3.2.1</ecNumber>
        <ecNumber evidence="8">5.3.3.12</ecNumber>
    </recommendedName>
    <alternativeName>
        <fullName evidence="10">L-dopachrome tautomerase</fullName>
    </alternativeName>
    <alternativeName>
        <fullName evidence="11">Phenylpyruvate tautomerase</fullName>
    </alternativeName>
</protein>
<gene>
    <name evidence="14" type="ORF">FZEAL_825</name>
</gene>
<evidence type="ECO:0000256" key="3">
    <source>
        <dbReference type="ARBA" id="ARBA00022514"/>
    </source>
</evidence>
<evidence type="ECO:0000313" key="14">
    <source>
        <dbReference type="EMBL" id="KAF4983884.1"/>
    </source>
</evidence>
<evidence type="ECO:0000256" key="10">
    <source>
        <dbReference type="ARBA" id="ARBA00041631"/>
    </source>
</evidence>
<dbReference type="GO" id="GO:0050178">
    <property type="term" value="F:phenylpyruvate tautomerase activity"/>
    <property type="evidence" value="ECO:0007669"/>
    <property type="project" value="UniProtKB-EC"/>
</dbReference>
<dbReference type="EMBL" id="JABEYC010000044">
    <property type="protein sequence ID" value="KAF4983884.1"/>
    <property type="molecule type" value="Genomic_DNA"/>
</dbReference>
<dbReference type="InterPro" id="IPR001398">
    <property type="entry name" value="Macrophage_inhib_fac"/>
</dbReference>
<proteinExistence type="inferred from homology"/>
<keyword evidence="5" id="KW-0413">Isomerase</keyword>